<feature type="domain" description="Alpha fucosidase A-like C-terminal" evidence="2">
    <location>
        <begin position="688"/>
        <end position="747"/>
    </location>
</feature>
<dbReference type="RefSeq" id="WP_155543950.1">
    <property type="nucleotide sequence ID" value="NZ_CABVGP010000001.1"/>
</dbReference>
<dbReference type="PROSITE" id="PS51318">
    <property type="entry name" value="TAT"/>
    <property type="match status" value="1"/>
</dbReference>
<name>A0A6I8LMM4_9PSEU</name>
<keyword evidence="5" id="KW-1185">Reference proteome</keyword>
<protein>
    <submittedName>
        <fullName evidence="4">Alpha-L-fucosidase (EC)</fullName>
        <ecNumber evidence="4">3.2.1.51</ecNumber>
    </submittedName>
</protein>
<feature type="domain" description="Glycosyl hydrolase family 95 catalytic" evidence="3">
    <location>
        <begin position="273"/>
        <end position="685"/>
    </location>
</feature>
<reference evidence="4 5" key="1">
    <citation type="submission" date="2019-09" db="EMBL/GenBank/DDBJ databases">
        <authorList>
            <person name="Leyn A S."/>
        </authorList>
    </citation>
    <scope>NUCLEOTIDE SEQUENCE [LARGE SCALE GENOMIC DNA]</scope>
    <source>
        <strain evidence="4">AA231_1</strain>
    </source>
</reference>
<dbReference type="InterPro" id="IPR012341">
    <property type="entry name" value="6hp_glycosidase-like_sf"/>
</dbReference>
<feature type="domain" description="Glycosyl hydrolase family 95 N-terminal" evidence="1">
    <location>
        <begin position="123"/>
        <end position="179"/>
    </location>
</feature>
<dbReference type="GO" id="GO:0004560">
    <property type="term" value="F:alpha-L-fucosidase activity"/>
    <property type="evidence" value="ECO:0007669"/>
    <property type="project" value="UniProtKB-EC"/>
</dbReference>
<dbReference type="PANTHER" id="PTHR31084">
    <property type="entry name" value="ALPHA-L-FUCOSIDASE 2"/>
    <property type="match status" value="1"/>
</dbReference>
<dbReference type="Pfam" id="PF10518">
    <property type="entry name" value="TAT_signal"/>
    <property type="match status" value="1"/>
</dbReference>
<dbReference type="EMBL" id="CABVGP010000001">
    <property type="protein sequence ID" value="VVJ19034.1"/>
    <property type="molecule type" value="Genomic_DNA"/>
</dbReference>
<dbReference type="EC" id="3.2.1.51" evidence="4"/>
<dbReference type="Gene3D" id="1.50.10.10">
    <property type="match status" value="1"/>
</dbReference>
<keyword evidence="4" id="KW-0378">Hydrolase</keyword>
<feature type="domain" description="Glycosyl hydrolase family 95 N-terminal" evidence="1">
    <location>
        <begin position="52"/>
        <end position="104"/>
    </location>
</feature>
<dbReference type="InterPro" id="IPR027414">
    <property type="entry name" value="GH95_N_dom"/>
</dbReference>
<dbReference type="GO" id="GO:0005975">
    <property type="term" value="P:carbohydrate metabolic process"/>
    <property type="evidence" value="ECO:0007669"/>
    <property type="project" value="InterPro"/>
</dbReference>
<sequence length="766" mass="83330">MSNPPSRRTFLKLGGAVGAGAALSGIPPFTANADVTRPTGLELVPDGQATTLWYPAPAVEGKIIEQGLPIGNGRIGALVGGDPAADFLYLADASLWTGGANDVLEDDGQFPYEREKFGTLGLLAKVRISVPAHTGVTGYRRTLDLSNGVVVITYRHDGVRYRREYFVSHPDDVVVVRLSGGPVTGSVSLEPTRGEPMSGPAAFTGTFANGLKYACTAAGGVTFTGSREVVIVLSGGTNYVPDAARKFLDASLDPLALAKQKASKALRAGGGALLGTHVADYRRLYDRMTVDLGQSPPAKRALDTWSRLVARHDDPATPDPELEASYLQFGRYLTITGSRDGLPMGLQGLWQNTNTPDWMSDYHTDINVQMNYWLADRAALPGSFTALADYCLAQLPVWTDSTKRLFNDPRNRFRNTGGKIGGWAIAFSTNIYGGSGWWWHPAGNAWLCNSLWDHYAFTQDKAYLARIYPLLKGAAEFWEARLLPMTVDGREVLVDDHDWSPEHGPQDTLGNTYSQEIVWDLFEHYRDAVAVLGRDRAYGDRIAGLQRKLYLPKVSPTTGWLEEWMSPDNLGETTHRHLSPLIGFFPGDRIAADTASPELLDGVRALLVARGMDSYGWACAWRSACWARLKDAEKAYQLLLTVLRPSVANGNGTAPNFFDMYSQGSYTIFQIDANLGAPAAMAEMLVYSRPGVLELLPALPSAWARSGRVTGIGARGGFEVDLSWRDGKVTRAVVRSVGGTRTEVRAGGWRRVLSLRPGQSVTVQPS</sequence>
<dbReference type="AlphaFoldDB" id="A0A6I8LMM4"/>
<dbReference type="InterPro" id="IPR008928">
    <property type="entry name" value="6-hairpin_glycosidase_sf"/>
</dbReference>
<dbReference type="InterPro" id="IPR006311">
    <property type="entry name" value="TAT_signal"/>
</dbReference>
<dbReference type="SUPFAM" id="SSF48208">
    <property type="entry name" value="Six-hairpin glycosidases"/>
    <property type="match status" value="1"/>
</dbReference>
<dbReference type="InterPro" id="IPR049053">
    <property type="entry name" value="AFCA-like_C"/>
</dbReference>
<accession>A0A6I8LMM4</accession>
<evidence type="ECO:0000313" key="5">
    <source>
        <dbReference type="Proteomes" id="UP000399805"/>
    </source>
</evidence>
<dbReference type="InterPro" id="IPR019546">
    <property type="entry name" value="TAT_signal_bac_arc"/>
</dbReference>
<organism evidence="4 5">
    <name type="scientific">Amycolatopsis camponoti</name>
    <dbReference type="NCBI Taxonomy" id="2606593"/>
    <lineage>
        <taxon>Bacteria</taxon>
        <taxon>Bacillati</taxon>
        <taxon>Actinomycetota</taxon>
        <taxon>Actinomycetes</taxon>
        <taxon>Pseudonocardiales</taxon>
        <taxon>Pseudonocardiaceae</taxon>
        <taxon>Amycolatopsis</taxon>
    </lineage>
</organism>
<evidence type="ECO:0000313" key="4">
    <source>
        <dbReference type="EMBL" id="VVJ19034.1"/>
    </source>
</evidence>
<dbReference type="Pfam" id="PF21307">
    <property type="entry name" value="Glyco_hydro_95_C"/>
    <property type="match status" value="1"/>
</dbReference>
<evidence type="ECO:0000259" key="1">
    <source>
        <dbReference type="Pfam" id="PF14498"/>
    </source>
</evidence>
<evidence type="ECO:0000259" key="3">
    <source>
        <dbReference type="Pfam" id="PF22124"/>
    </source>
</evidence>
<keyword evidence="4" id="KW-0326">Glycosidase</keyword>
<gene>
    <name evidence="4" type="ORF">AA23TX_04055</name>
</gene>
<evidence type="ECO:0000259" key="2">
    <source>
        <dbReference type="Pfam" id="PF21307"/>
    </source>
</evidence>
<dbReference type="PANTHER" id="PTHR31084:SF3">
    <property type="entry name" value="ALPHA-FUCOSIDASE A"/>
    <property type="match status" value="1"/>
</dbReference>
<dbReference type="Proteomes" id="UP000399805">
    <property type="component" value="Unassembled WGS sequence"/>
</dbReference>
<dbReference type="InterPro" id="IPR016518">
    <property type="entry name" value="Alpha-L-fucosidase"/>
</dbReference>
<dbReference type="NCBIfam" id="TIGR01409">
    <property type="entry name" value="TAT_signal_seq"/>
    <property type="match status" value="1"/>
</dbReference>
<dbReference type="PIRSF" id="PIRSF007663">
    <property type="entry name" value="UCP007663"/>
    <property type="match status" value="1"/>
</dbReference>
<dbReference type="InterPro" id="IPR054363">
    <property type="entry name" value="GH95_cat"/>
</dbReference>
<dbReference type="Pfam" id="PF22124">
    <property type="entry name" value="Glyco_hydro_95_cat"/>
    <property type="match status" value="1"/>
</dbReference>
<dbReference type="Pfam" id="PF14498">
    <property type="entry name" value="Glyco_hyd_65N_2"/>
    <property type="match status" value="2"/>
</dbReference>
<proteinExistence type="predicted"/>